<organism evidence="2 3">
    <name type="scientific">Phytophthora fragariaefolia</name>
    <dbReference type="NCBI Taxonomy" id="1490495"/>
    <lineage>
        <taxon>Eukaryota</taxon>
        <taxon>Sar</taxon>
        <taxon>Stramenopiles</taxon>
        <taxon>Oomycota</taxon>
        <taxon>Peronosporomycetes</taxon>
        <taxon>Peronosporales</taxon>
        <taxon>Peronosporaceae</taxon>
        <taxon>Phytophthora</taxon>
    </lineage>
</organism>
<comment type="caution">
    <text evidence="2">The sequence shown here is derived from an EMBL/GenBank/DDBJ whole genome shotgun (WGS) entry which is preliminary data.</text>
</comment>
<gene>
    <name evidence="2" type="ORF">Pfra01_001057800</name>
</gene>
<dbReference type="AlphaFoldDB" id="A0A9W7CRK0"/>
<evidence type="ECO:0000313" key="3">
    <source>
        <dbReference type="Proteomes" id="UP001165121"/>
    </source>
</evidence>
<dbReference type="EMBL" id="BSXT01001030">
    <property type="protein sequence ID" value="GMF37603.1"/>
    <property type="molecule type" value="Genomic_DNA"/>
</dbReference>
<dbReference type="Proteomes" id="UP001165121">
    <property type="component" value="Unassembled WGS sequence"/>
</dbReference>
<accession>A0A9W7CRK0</accession>
<protein>
    <submittedName>
        <fullName evidence="2">Unnamed protein product</fullName>
    </submittedName>
</protein>
<keyword evidence="3" id="KW-1185">Reference proteome</keyword>
<feature type="compositionally biased region" description="Basic and acidic residues" evidence="1">
    <location>
        <begin position="48"/>
        <end position="74"/>
    </location>
</feature>
<name>A0A9W7CRK0_9STRA</name>
<feature type="region of interest" description="Disordered" evidence="1">
    <location>
        <begin position="1"/>
        <end position="94"/>
    </location>
</feature>
<reference evidence="2" key="1">
    <citation type="submission" date="2023-04" db="EMBL/GenBank/DDBJ databases">
        <title>Phytophthora fragariaefolia NBRC 109709.</title>
        <authorList>
            <person name="Ichikawa N."/>
            <person name="Sato H."/>
            <person name="Tonouchi N."/>
        </authorList>
    </citation>
    <scope>NUCLEOTIDE SEQUENCE</scope>
    <source>
        <strain evidence="2">NBRC 109709</strain>
    </source>
</reference>
<evidence type="ECO:0000256" key="1">
    <source>
        <dbReference type="SAM" id="MobiDB-lite"/>
    </source>
</evidence>
<feature type="compositionally biased region" description="Basic and acidic residues" evidence="1">
    <location>
        <begin position="81"/>
        <end position="94"/>
    </location>
</feature>
<sequence length="94" mass="10256">MIDPGSPKINDTDRDSQGATPPWPHSSQNLRSRKSAFKVYLPKKVCSRKAEQDAKAAEDKAKSTEPAAQDDRVSTEAAGEEDLRSESKTEGVPE</sequence>
<evidence type="ECO:0000313" key="2">
    <source>
        <dbReference type="EMBL" id="GMF37603.1"/>
    </source>
</evidence>
<proteinExistence type="predicted"/>